<dbReference type="EMBL" id="SLUK01000005">
    <property type="protein sequence ID" value="TCL43528.1"/>
    <property type="molecule type" value="Genomic_DNA"/>
</dbReference>
<feature type="transmembrane region" description="Helical" evidence="7">
    <location>
        <begin position="93"/>
        <end position="111"/>
    </location>
</feature>
<proteinExistence type="inferred from homology"/>
<comment type="similarity">
    <text evidence="2">Belongs to the UPF0324 family.</text>
</comment>
<keyword evidence="9" id="KW-1185">Reference proteome</keyword>
<evidence type="ECO:0000256" key="1">
    <source>
        <dbReference type="ARBA" id="ARBA00004651"/>
    </source>
</evidence>
<keyword evidence="6 7" id="KW-0472">Membrane</keyword>
<reference evidence="8 9" key="1">
    <citation type="submission" date="2019-03" db="EMBL/GenBank/DDBJ databases">
        <title>Genomic Encyclopedia of Type Strains, Phase IV (KMG-IV): sequencing the most valuable type-strain genomes for metagenomic binning, comparative biology and taxonomic classification.</title>
        <authorList>
            <person name="Goeker M."/>
        </authorList>
    </citation>
    <scope>NUCLEOTIDE SEQUENCE [LARGE SCALE GENOMIC DNA]</scope>
    <source>
        <strain evidence="8 9">DSM 100433</strain>
    </source>
</reference>
<feature type="transmembrane region" description="Helical" evidence="7">
    <location>
        <begin position="123"/>
        <end position="144"/>
    </location>
</feature>
<evidence type="ECO:0000256" key="7">
    <source>
        <dbReference type="SAM" id="Phobius"/>
    </source>
</evidence>
<comment type="caution">
    <text evidence="8">The sequence shown here is derived from an EMBL/GenBank/DDBJ whole genome shotgun (WGS) entry which is preliminary data.</text>
</comment>
<evidence type="ECO:0000313" key="9">
    <source>
        <dbReference type="Proteomes" id="UP000294682"/>
    </source>
</evidence>
<accession>A0A9X8UJB2</accession>
<evidence type="ECO:0000256" key="5">
    <source>
        <dbReference type="ARBA" id="ARBA00022989"/>
    </source>
</evidence>
<evidence type="ECO:0000256" key="6">
    <source>
        <dbReference type="ARBA" id="ARBA00023136"/>
    </source>
</evidence>
<dbReference type="Proteomes" id="UP000294682">
    <property type="component" value="Unassembled WGS sequence"/>
</dbReference>
<feature type="transmembrane region" description="Helical" evidence="7">
    <location>
        <begin position="156"/>
        <end position="177"/>
    </location>
</feature>
<feature type="transmembrane region" description="Helical" evidence="7">
    <location>
        <begin position="257"/>
        <end position="278"/>
    </location>
</feature>
<sequence>MTKWLTVVKEVLPGLVVCVILGMLAKYAATFLPAVGAAMFAIGFGILLGNTLLDRPVFERGSKFSESRLLEYSIVLTGATLNLGDVLSVGAGGLGFILIQMGLTIAAAYLIGRALGFGKKFSLLMCAGNAVCGSSAIASVAPVVKADGKDKGLSITIVNVTGTFLMVLLPILSGFVYQHEVLHTSALIGGTLQSIGQVIASAKFVSDPVVEMATVFKIIRIIFLVLVALLFSRMNTEEEGPLFARGRQEGHAKVKAGVPWFIIGFFVLCVINSLHLIPGILSEGAHFVSSQFEIIALAAIGMRVKFKVLLSEGPKAMLYGALTGCCQVLFALGLIFLLLR</sequence>
<protein>
    <submittedName>
        <fullName evidence="8">Integral membrane protein (TIGR00698 family)</fullName>
    </submittedName>
</protein>
<dbReference type="PANTHER" id="PTHR30106">
    <property type="entry name" value="INNER MEMBRANE PROTEIN YEIH-RELATED"/>
    <property type="match status" value="1"/>
</dbReference>
<organism evidence="8 9">
    <name type="scientific">Harryflintia acetispora</name>
    <dbReference type="NCBI Taxonomy" id="1849041"/>
    <lineage>
        <taxon>Bacteria</taxon>
        <taxon>Bacillati</taxon>
        <taxon>Bacillota</taxon>
        <taxon>Clostridia</taxon>
        <taxon>Eubacteriales</taxon>
        <taxon>Oscillospiraceae</taxon>
        <taxon>Harryflintia</taxon>
    </lineage>
</organism>
<evidence type="ECO:0000256" key="4">
    <source>
        <dbReference type="ARBA" id="ARBA00022692"/>
    </source>
</evidence>
<dbReference type="Pfam" id="PF03601">
    <property type="entry name" value="Cons_hypoth698"/>
    <property type="match status" value="1"/>
</dbReference>
<evidence type="ECO:0000256" key="3">
    <source>
        <dbReference type="ARBA" id="ARBA00022475"/>
    </source>
</evidence>
<dbReference type="GO" id="GO:0005886">
    <property type="term" value="C:plasma membrane"/>
    <property type="evidence" value="ECO:0007669"/>
    <property type="project" value="UniProtKB-SubCell"/>
</dbReference>
<keyword evidence="3" id="KW-1003">Cell membrane</keyword>
<dbReference type="InterPro" id="IPR018383">
    <property type="entry name" value="UPF0324_pro"/>
</dbReference>
<keyword evidence="4 7" id="KW-0812">Transmembrane</keyword>
<gene>
    <name evidence="8" type="ORF">EDD78_105161</name>
</gene>
<dbReference type="RefSeq" id="WP_079698452.1">
    <property type="nucleotide sequence ID" value="NZ_SLUK01000005.1"/>
</dbReference>
<evidence type="ECO:0000313" key="8">
    <source>
        <dbReference type="EMBL" id="TCL43528.1"/>
    </source>
</evidence>
<evidence type="ECO:0000256" key="2">
    <source>
        <dbReference type="ARBA" id="ARBA00007977"/>
    </source>
</evidence>
<dbReference type="AlphaFoldDB" id="A0A9X8UJB2"/>
<dbReference type="PANTHER" id="PTHR30106:SF2">
    <property type="entry name" value="UPF0324 INNER MEMBRANE PROTEIN YEIH"/>
    <property type="match status" value="1"/>
</dbReference>
<feature type="transmembrane region" description="Helical" evidence="7">
    <location>
        <begin position="31"/>
        <end position="48"/>
    </location>
</feature>
<feature type="transmembrane region" description="Helical" evidence="7">
    <location>
        <begin position="218"/>
        <end position="236"/>
    </location>
</feature>
<keyword evidence="5 7" id="KW-1133">Transmembrane helix</keyword>
<name>A0A9X8UJB2_9FIRM</name>
<comment type="subcellular location">
    <subcellularLocation>
        <location evidence="1">Cell membrane</location>
        <topology evidence="1">Multi-pass membrane protein</topology>
    </subcellularLocation>
</comment>
<feature type="transmembrane region" description="Helical" evidence="7">
    <location>
        <begin position="316"/>
        <end position="339"/>
    </location>
</feature>
<feature type="transmembrane region" description="Helical" evidence="7">
    <location>
        <begin position="7"/>
        <end position="25"/>
    </location>
</feature>